<evidence type="ECO:0000313" key="3">
    <source>
        <dbReference type="Proteomes" id="UP000243342"/>
    </source>
</evidence>
<protein>
    <recommendedName>
        <fullName evidence="1">GAF domain-containing protein</fullName>
    </recommendedName>
</protein>
<evidence type="ECO:0000259" key="1">
    <source>
        <dbReference type="Pfam" id="PF13185"/>
    </source>
</evidence>
<dbReference type="SUPFAM" id="SSF55781">
    <property type="entry name" value="GAF domain-like"/>
    <property type="match status" value="1"/>
</dbReference>
<dbReference type="InterPro" id="IPR003018">
    <property type="entry name" value="GAF"/>
</dbReference>
<reference evidence="2 3" key="1">
    <citation type="submission" date="2016-10" db="EMBL/GenBank/DDBJ databases">
        <title>Genome sequence of Streptomyces gilvigriseus MUSC 26.</title>
        <authorList>
            <person name="Lee L.-H."/>
            <person name="Ser H.-L."/>
        </authorList>
    </citation>
    <scope>NUCLEOTIDE SEQUENCE [LARGE SCALE GENOMIC DNA]</scope>
    <source>
        <strain evidence="2 3">MUSC 26</strain>
    </source>
</reference>
<feature type="domain" description="GAF" evidence="1">
    <location>
        <begin position="60"/>
        <end position="164"/>
    </location>
</feature>
<proteinExistence type="predicted"/>
<keyword evidence="3" id="KW-1185">Reference proteome</keyword>
<dbReference type="Gene3D" id="3.30.450.40">
    <property type="match status" value="1"/>
</dbReference>
<evidence type="ECO:0000313" key="2">
    <source>
        <dbReference type="EMBL" id="OIV39351.1"/>
    </source>
</evidence>
<dbReference type="AlphaFoldDB" id="A0A1J7BKZ0"/>
<sequence length="229" mass="23922">MAAVDARSEFEPRLDLLLAEVDTAPGGIAGLDRIRAKRWAVLGMDGLALSLLGTGRPELVWWRDEGCDPAGWEDAQYLVGEGPTADAAVSGCPVVVGDVQGEAQRRWPVLLADARARGRVRAVVAVPIVLAGTVIGVLAGQRLRPGPVDPDRVRAVRAVAEAIGGLVVRSPGEVPPLHRAVVHQAAGAVAVLTGLPMEAAADRVLAHLFATGQELIRGSARILQHPNVA</sequence>
<dbReference type="RefSeq" id="WP_071654551.1">
    <property type="nucleotide sequence ID" value="NZ_MLCF01000002.1"/>
</dbReference>
<organism evidence="2 3">
    <name type="scientific">Mangrovactinospora gilvigrisea</name>
    <dbReference type="NCBI Taxonomy" id="1428644"/>
    <lineage>
        <taxon>Bacteria</taxon>
        <taxon>Bacillati</taxon>
        <taxon>Actinomycetota</taxon>
        <taxon>Actinomycetes</taxon>
        <taxon>Kitasatosporales</taxon>
        <taxon>Streptomycetaceae</taxon>
        <taxon>Mangrovactinospora</taxon>
    </lineage>
</organism>
<dbReference type="Proteomes" id="UP000243342">
    <property type="component" value="Unassembled WGS sequence"/>
</dbReference>
<dbReference type="InterPro" id="IPR029016">
    <property type="entry name" value="GAF-like_dom_sf"/>
</dbReference>
<dbReference type="Pfam" id="PF13185">
    <property type="entry name" value="GAF_2"/>
    <property type="match status" value="1"/>
</dbReference>
<name>A0A1J7BKZ0_9ACTN</name>
<dbReference type="EMBL" id="MLCF01000002">
    <property type="protein sequence ID" value="OIV39351.1"/>
    <property type="molecule type" value="Genomic_DNA"/>
</dbReference>
<comment type="caution">
    <text evidence="2">The sequence shown here is derived from an EMBL/GenBank/DDBJ whole genome shotgun (WGS) entry which is preliminary data.</text>
</comment>
<gene>
    <name evidence="2" type="ORF">BIV57_00450</name>
</gene>
<accession>A0A1J7BKZ0</accession>
<dbReference type="STRING" id="1428644.BIV57_00450"/>